<comment type="caution">
    <text evidence="4">The sequence shown here is derived from an EMBL/GenBank/DDBJ whole genome shotgun (WGS) entry which is preliminary data.</text>
</comment>
<dbReference type="PANTHER" id="PTHR37464">
    <property type="entry name" value="BLL2463 PROTEIN"/>
    <property type="match status" value="1"/>
</dbReference>
<protein>
    <submittedName>
        <fullName evidence="4">DUF4159 domain-containing protein</fullName>
    </submittedName>
</protein>
<evidence type="ECO:0000259" key="3">
    <source>
        <dbReference type="Pfam" id="PF13709"/>
    </source>
</evidence>
<keyword evidence="5" id="KW-1185">Reference proteome</keyword>
<dbReference type="PANTHER" id="PTHR37464:SF1">
    <property type="entry name" value="BLL2463 PROTEIN"/>
    <property type="match status" value="1"/>
</dbReference>
<keyword evidence="1" id="KW-0812">Transmembrane</keyword>
<dbReference type="Gene3D" id="3.40.50.12140">
    <property type="entry name" value="Domain of unknown function DUF4159"/>
    <property type="match status" value="1"/>
</dbReference>
<gene>
    <name evidence="4" type="ORF">RFM42_04590</name>
</gene>
<organism evidence="4 5">
    <name type="scientific">Mesorhizobium vachelliae</name>
    <dbReference type="NCBI Taxonomy" id="3072309"/>
    <lineage>
        <taxon>Bacteria</taxon>
        <taxon>Pseudomonadati</taxon>
        <taxon>Pseudomonadota</taxon>
        <taxon>Alphaproteobacteria</taxon>
        <taxon>Hyphomicrobiales</taxon>
        <taxon>Phyllobacteriaceae</taxon>
        <taxon>Mesorhizobium</taxon>
    </lineage>
</organism>
<feature type="transmembrane region" description="Helical" evidence="1">
    <location>
        <begin position="631"/>
        <end position="653"/>
    </location>
</feature>
<proteinExistence type="predicted"/>
<evidence type="ECO:0000256" key="1">
    <source>
        <dbReference type="SAM" id="Phobius"/>
    </source>
</evidence>
<feature type="domain" description="Aerotolerance regulator N-terminal" evidence="2">
    <location>
        <begin position="6"/>
        <end position="80"/>
    </location>
</feature>
<dbReference type="InterPro" id="IPR011933">
    <property type="entry name" value="Double_TM_dom"/>
</dbReference>
<dbReference type="InterPro" id="IPR025297">
    <property type="entry name" value="DUF4159"/>
</dbReference>
<dbReference type="Pfam" id="PF13709">
    <property type="entry name" value="DUF4159"/>
    <property type="match status" value="1"/>
</dbReference>
<evidence type="ECO:0000259" key="2">
    <source>
        <dbReference type="Pfam" id="PF07584"/>
    </source>
</evidence>
<feature type="transmembrane region" description="Helical" evidence="1">
    <location>
        <begin position="60"/>
        <end position="78"/>
    </location>
</feature>
<feature type="transmembrane region" description="Helical" evidence="1">
    <location>
        <begin position="660"/>
        <end position="680"/>
    </location>
</feature>
<name>A0ABU4ZZ56_9HYPH</name>
<reference evidence="4 5" key="1">
    <citation type="submission" date="2023-08" db="EMBL/GenBank/DDBJ databases">
        <title>Implementing the SeqCode for naming new Mesorhizobium species isolated from Vachellia karroo root nodules.</title>
        <authorList>
            <person name="Van Lill M."/>
        </authorList>
    </citation>
    <scope>NUCLEOTIDE SEQUENCE [LARGE SCALE GENOMIC DNA]</scope>
    <source>
        <strain evidence="4 5">VK25D</strain>
    </source>
</reference>
<dbReference type="Pfam" id="PF07584">
    <property type="entry name" value="BatA"/>
    <property type="match status" value="1"/>
</dbReference>
<dbReference type="Gene3D" id="3.40.50.880">
    <property type="match status" value="1"/>
</dbReference>
<keyword evidence="1" id="KW-1133">Transmembrane helix</keyword>
<dbReference type="NCBIfam" id="TIGR02226">
    <property type="entry name" value="two_anch"/>
    <property type="match status" value="1"/>
</dbReference>
<dbReference type="InterPro" id="IPR029062">
    <property type="entry name" value="Class_I_gatase-like"/>
</dbReference>
<dbReference type="SUPFAM" id="SSF52317">
    <property type="entry name" value="Class I glutamine amidotransferase-like"/>
    <property type="match status" value="1"/>
</dbReference>
<sequence length="940" mass="100108">MSWLPLSFGAPMVLWGLLALPVIWWLLRLTPPRPQTEVFPPLRILARVLRREETPQQSPWWLTLLRLLMAALVVMALAEPVFNPREKLPAEGGALALVVDNGWASAADWNKRVATAERLIADAGSNGVPVVIAFTAEKPNAEIGPFDASAALDHLRATKPRPIPTDRPAIYARVAAALERLPGATVAVLADGLAAKGDEAAFKTLLEKNASRLVWATSDRPAVTGLIGADNQVDGFALTAIRAPGNPAPAQVTAGAFDDKGRRIADATLTFAPGEAAATATMAVPFELRNDFASIALDGEHQAGAVRVLDESSKRRRVGLLSQAEADQAQPLLSPLYYIRRALQPFADLVEPSSADLADAIPQLLDQKPAMIIMADVGTIPAQVKQRLVDWVDKGGTLVRFAGPRLAAAGNDDDLLPVRLRSGERALGGALSWTTPQAVTEFPKNGPFADLSPPSEVTVSRQVLAEPTPDIVERTWATLADGTPLVTGMKKDKGTLVLFHVTPEATWSNLPISGSFVEMLRRVVQLSRNQGAAIANAEATAASLAPYRMIGADGMLTPPSPDARPLVPGAGPLPVTLENPPGLYGSETGVFAHNLLDASSTFSPLVRPQVSLPVTSIPYAFDESENLKGPLVAIALLLMVLDTLAVFWMGGLLARRPRRAGTAATAAAVLVVLGGLFGHADLARADDSKPGDTQAIDDISKTRIAYVITGEPGVDSISRAGLEGLTRFLIEKTALEPGPPAGVDIAKDELSFFPLIYWPIDATAPMPSQAAIARIDAYMQQGGTVLFDTRDQFSNGIGAGSASPATERLRDILANLNVPPLEPVPSDHVLTKSFFILPEFPGRFNGSPLWVEASLDASNTENRPVRTGDGVSPIMITANDFAGAWAIDENGDPMLPTVPPDPMQRVYALRAGVNIMMYMLTGNYKSDQVHVPVLLERLGQ</sequence>
<feature type="transmembrane region" description="Helical" evidence="1">
    <location>
        <begin position="6"/>
        <end position="27"/>
    </location>
</feature>
<dbReference type="EMBL" id="JAVIIQ010000002">
    <property type="protein sequence ID" value="MDX8530242.1"/>
    <property type="molecule type" value="Genomic_DNA"/>
</dbReference>
<accession>A0ABU4ZZ56</accession>
<keyword evidence="1" id="KW-0472">Membrane</keyword>
<evidence type="ECO:0000313" key="4">
    <source>
        <dbReference type="EMBL" id="MDX8530242.1"/>
    </source>
</evidence>
<dbReference type="RefSeq" id="WP_320245603.1">
    <property type="nucleotide sequence ID" value="NZ_JAVIIQ010000002.1"/>
</dbReference>
<dbReference type="InterPro" id="IPR024163">
    <property type="entry name" value="Aerotolerance_reg_N"/>
</dbReference>
<dbReference type="Proteomes" id="UP001285154">
    <property type="component" value="Unassembled WGS sequence"/>
</dbReference>
<feature type="domain" description="DUF4159" evidence="3">
    <location>
        <begin position="703"/>
        <end position="920"/>
    </location>
</feature>
<evidence type="ECO:0000313" key="5">
    <source>
        <dbReference type="Proteomes" id="UP001285154"/>
    </source>
</evidence>
<dbReference type="CDD" id="cd03143">
    <property type="entry name" value="A4_beta-galactosidase_middle_domain"/>
    <property type="match status" value="1"/>
</dbReference>